<name>A0A2T5VGH9_9HYPH</name>
<organism evidence="2 3">
    <name type="scientific">Breoghania corrubedonensis</name>
    <dbReference type="NCBI Taxonomy" id="665038"/>
    <lineage>
        <taxon>Bacteria</taxon>
        <taxon>Pseudomonadati</taxon>
        <taxon>Pseudomonadota</taxon>
        <taxon>Alphaproteobacteria</taxon>
        <taxon>Hyphomicrobiales</taxon>
        <taxon>Stappiaceae</taxon>
        <taxon>Breoghania</taxon>
    </lineage>
</organism>
<dbReference type="SUPFAM" id="SSF53335">
    <property type="entry name" value="S-adenosyl-L-methionine-dependent methyltransferases"/>
    <property type="match status" value="1"/>
</dbReference>
<dbReference type="GO" id="GO:0032259">
    <property type="term" value="P:methylation"/>
    <property type="evidence" value="ECO:0007669"/>
    <property type="project" value="UniProtKB-KW"/>
</dbReference>
<sequence>MDRLPARASSTSSASACAGLFGSGLVCDGEGEPLGPGGCAVTEELVNGAGFAAGDRVADIGCGQGRSVAFMAARGISAIGIDADPGPLRAARDRVPGVLVQARGNALPFGDGALDGILSECVLSVMPDQAAILAEWARVLRPGGRLALADVYARSPASRESACARAGGIRSAVQLQSLIAAAGLVVTRFEDRSEVLRTWVGRFIFRYGSLEVLWGDAATARTMRAVAPGYCVALAVRPARPAPTATQAPAAT</sequence>
<dbReference type="InterPro" id="IPR013216">
    <property type="entry name" value="Methyltransf_11"/>
</dbReference>
<dbReference type="InterPro" id="IPR050508">
    <property type="entry name" value="Methyltransf_Superfamily"/>
</dbReference>
<dbReference type="NCBIfam" id="NF045667">
    <property type="entry name" value="MTase_DVU1556"/>
    <property type="match status" value="1"/>
</dbReference>
<evidence type="ECO:0000259" key="1">
    <source>
        <dbReference type="Pfam" id="PF08241"/>
    </source>
</evidence>
<accession>A0A2T5VGH9</accession>
<dbReference type="Proteomes" id="UP000244081">
    <property type="component" value="Unassembled WGS sequence"/>
</dbReference>
<evidence type="ECO:0000313" key="3">
    <source>
        <dbReference type="Proteomes" id="UP000244081"/>
    </source>
</evidence>
<dbReference type="CDD" id="cd02440">
    <property type="entry name" value="AdoMet_MTases"/>
    <property type="match status" value="1"/>
</dbReference>
<dbReference type="InterPro" id="IPR029063">
    <property type="entry name" value="SAM-dependent_MTases_sf"/>
</dbReference>
<dbReference type="EMBL" id="QAYG01000001">
    <property type="protein sequence ID" value="PTW62850.1"/>
    <property type="molecule type" value="Genomic_DNA"/>
</dbReference>
<keyword evidence="3" id="KW-1185">Reference proteome</keyword>
<keyword evidence="2" id="KW-0808">Transferase</keyword>
<protein>
    <submittedName>
        <fullName evidence="2">Methyltransferase family protein</fullName>
    </submittedName>
</protein>
<evidence type="ECO:0000313" key="2">
    <source>
        <dbReference type="EMBL" id="PTW62850.1"/>
    </source>
</evidence>
<dbReference type="Gene3D" id="3.40.50.150">
    <property type="entry name" value="Vaccinia Virus protein VP39"/>
    <property type="match status" value="1"/>
</dbReference>
<dbReference type="OrthoDB" id="9795634at2"/>
<dbReference type="GO" id="GO:0008757">
    <property type="term" value="F:S-adenosylmethionine-dependent methyltransferase activity"/>
    <property type="evidence" value="ECO:0007669"/>
    <property type="project" value="InterPro"/>
</dbReference>
<dbReference type="RefSeq" id="WP_107988359.1">
    <property type="nucleotide sequence ID" value="NZ_QAYG01000001.1"/>
</dbReference>
<dbReference type="AlphaFoldDB" id="A0A2T5VGH9"/>
<dbReference type="PANTHER" id="PTHR42912">
    <property type="entry name" value="METHYLTRANSFERASE"/>
    <property type="match status" value="1"/>
</dbReference>
<gene>
    <name evidence="2" type="ORF">C8N35_101898</name>
</gene>
<feature type="domain" description="Methyltransferase type 11" evidence="1">
    <location>
        <begin position="59"/>
        <end position="147"/>
    </location>
</feature>
<proteinExistence type="predicted"/>
<keyword evidence="2" id="KW-0489">Methyltransferase</keyword>
<comment type="caution">
    <text evidence="2">The sequence shown here is derived from an EMBL/GenBank/DDBJ whole genome shotgun (WGS) entry which is preliminary data.</text>
</comment>
<reference evidence="2 3" key="1">
    <citation type="submission" date="2018-04" db="EMBL/GenBank/DDBJ databases">
        <title>Genomic Encyclopedia of Archaeal and Bacterial Type Strains, Phase II (KMG-II): from individual species to whole genera.</title>
        <authorList>
            <person name="Goeker M."/>
        </authorList>
    </citation>
    <scope>NUCLEOTIDE SEQUENCE [LARGE SCALE GENOMIC DNA]</scope>
    <source>
        <strain evidence="2 3">DSM 23382</strain>
    </source>
</reference>
<dbReference type="Pfam" id="PF08241">
    <property type="entry name" value="Methyltransf_11"/>
    <property type="match status" value="1"/>
</dbReference>